<dbReference type="Gene3D" id="1.20.1270.170">
    <property type="match status" value="1"/>
</dbReference>
<dbReference type="AlphaFoldDB" id="A0A1H7DP01"/>
<dbReference type="STRING" id="1227549.SAMN05444007_11292"/>
<keyword evidence="3" id="KW-0808">Transferase</keyword>
<dbReference type="Pfam" id="PF01636">
    <property type="entry name" value="APH"/>
    <property type="match status" value="1"/>
</dbReference>
<dbReference type="Gene3D" id="3.30.200.70">
    <property type="match status" value="1"/>
</dbReference>
<name>A0A1H7DP01_9RHOB</name>
<dbReference type="InterPro" id="IPR011009">
    <property type="entry name" value="Kinase-like_dom_sf"/>
</dbReference>
<accession>A0A1H7DP01</accession>
<protein>
    <submittedName>
        <fullName evidence="3">Ser/Thr protein kinase RdoA involved in Cpx stress response, MazF antagonist</fullName>
    </submittedName>
</protein>
<gene>
    <name evidence="3" type="ORF">SAMN05444007_11292</name>
</gene>
<keyword evidence="3" id="KW-0418">Kinase</keyword>
<dbReference type="PANTHER" id="PTHR21064:SF6">
    <property type="entry name" value="AMINOGLYCOSIDE PHOSPHOTRANSFERASE DOMAIN-CONTAINING PROTEIN"/>
    <property type="match status" value="1"/>
</dbReference>
<evidence type="ECO:0000256" key="1">
    <source>
        <dbReference type="ARBA" id="ARBA00038240"/>
    </source>
</evidence>
<dbReference type="RefSeq" id="WP_092370516.1">
    <property type="nucleotide sequence ID" value="NZ_FNYD01000012.1"/>
</dbReference>
<dbReference type="SUPFAM" id="SSF56112">
    <property type="entry name" value="Protein kinase-like (PK-like)"/>
    <property type="match status" value="1"/>
</dbReference>
<evidence type="ECO:0000313" key="4">
    <source>
        <dbReference type="Proteomes" id="UP000199379"/>
    </source>
</evidence>
<evidence type="ECO:0000259" key="2">
    <source>
        <dbReference type="Pfam" id="PF01636"/>
    </source>
</evidence>
<sequence length="336" mass="37877">MLDRDLPLDTLLDHLHRLARSSLHLWAVPDGADIRLINVSENVTFLVEAPDGFRAVLRAHREDYHSRRAIDSELAWLRALDADGAVPTPRVYAGRDGRAIQTGRTPGLERPRFMVLFHFIEGHAPDEDGDLTPGFEELGALAARCHQHVLRWPRPEGFERLTWDTEAVFGPAPTWGDWRDAPNLDGDMRVVLERVERVVRARLDRFGKAPDRYNLIHADMRLANLLVGPAGTRVIDFDDCGMGWFLYDFAAAISFIEDDPRIPALKSAWLRGYRTVRALSPEEEAEIDTFVMLRRMALLAWIGSHIEAPEPQQMAPTFAAGTAELGRAYLARFDAG</sequence>
<dbReference type="InterPro" id="IPR002575">
    <property type="entry name" value="Aminoglycoside_PTrfase"/>
</dbReference>
<dbReference type="GO" id="GO:0004413">
    <property type="term" value="F:homoserine kinase activity"/>
    <property type="evidence" value="ECO:0007669"/>
    <property type="project" value="TreeGrafter"/>
</dbReference>
<dbReference type="InterPro" id="IPR050249">
    <property type="entry name" value="Pseudomonas-type_ThrB"/>
</dbReference>
<dbReference type="PANTHER" id="PTHR21064">
    <property type="entry name" value="AMINOGLYCOSIDE PHOSPHOTRANSFERASE DOMAIN-CONTAINING PROTEIN-RELATED"/>
    <property type="match status" value="1"/>
</dbReference>
<dbReference type="EMBL" id="FNYD01000012">
    <property type="protein sequence ID" value="SEK03531.1"/>
    <property type="molecule type" value="Genomic_DNA"/>
</dbReference>
<dbReference type="Gene3D" id="1.10.510.10">
    <property type="entry name" value="Transferase(Phosphotransferase) domain 1"/>
    <property type="match status" value="1"/>
</dbReference>
<organism evidence="3 4">
    <name type="scientific">Cribrihabitans marinus</name>
    <dbReference type="NCBI Taxonomy" id="1227549"/>
    <lineage>
        <taxon>Bacteria</taxon>
        <taxon>Pseudomonadati</taxon>
        <taxon>Pseudomonadota</taxon>
        <taxon>Alphaproteobacteria</taxon>
        <taxon>Rhodobacterales</taxon>
        <taxon>Paracoccaceae</taxon>
        <taxon>Cribrihabitans</taxon>
    </lineage>
</organism>
<keyword evidence="4" id="KW-1185">Reference proteome</keyword>
<evidence type="ECO:0000313" key="3">
    <source>
        <dbReference type="EMBL" id="SEK03531.1"/>
    </source>
</evidence>
<dbReference type="GO" id="GO:0009088">
    <property type="term" value="P:threonine biosynthetic process"/>
    <property type="evidence" value="ECO:0007669"/>
    <property type="project" value="TreeGrafter"/>
</dbReference>
<dbReference type="OrthoDB" id="241498at2"/>
<feature type="domain" description="Aminoglycoside phosphotransferase" evidence="2">
    <location>
        <begin position="40"/>
        <end position="279"/>
    </location>
</feature>
<comment type="similarity">
    <text evidence="1">Belongs to the pseudomonas-type ThrB family.</text>
</comment>
<reference evidence="3 4" key="1">
    <citation type="submission" date="2016-10" db="EMBL/GenBank/DDBJ databases">
        <authorList>
            <person name="de Groot N.N."/>
        </authorList>
    </citation>
    <scope>NUCLEOTIDE SEQUENCE [LARGE SCALE GENOMIC DNA]</scope>
    <source>
        <strain evidence="3 4">DSM 29340</strain>
    </source>
</reference>
<dbReference type="Proteomes" id="UP000199379">
    <property type="component" value="Unassembled WGS sequence"/>
</dbReference>
<proteinExistence type="inferred from homology"/>